<evidence type="ECO:0000256" key="4">
    <source>
        <dbReference type="ARBA" id="ARBA00023015"/>
    </source>
</evidence>
<dbReference type="GO" id="GO:0032021">
    <property type="term" value="C:NELF complex"/>
    <property type="evidence" value="ECO:0007669"/>
    <property type="project" value="TreeGrafter"/>
</dbReference>
<feature type="non-terminal residue" evidence="7">
    <location>
        <position position="1"/>
    </location>
</feature>
<comment type="similarity">
    <text evidence="2">Belongs to the NELF-D family.</text>
</comment>
<evidence type="ECO:0000313" key="7">
    <source>
        <dbReference type="EMBL" id="JAC71382.1"/>
    </source>
</evidence>
<evidence type="ECO:0000256" key="5">
    <source>
        <dbReference type="ARBA" id="ARBA00023163"/>
    </source>
</evidence>
<evidence type="ECO:0000256" key="6">
    <source>
        <dbReference type="ARBA" id="ARBA00023242"/>
    </source>
</evidence>
<comment type="subcellular location">
    <subcellularLocation>
        <location evidence="1">Nucleus</location>
    </subcellularLocation>
</comment>
<name>A0A061REL8_9CHLO</name>
<evidence type="ECO:0000256" key="1">
    <source>
        <dbReference type="ARBA" id="ARBA00004123"/>
    </source>
</evidence>
<protein>
    <submittedName>
        <fullName evidence="7">Uncharacterized protein</fullName>
    </submittedName>
</protein>
<evidence type="ECO:0000256" key="3">
    <source>
        <dbReference type="ARBA" id="ARBA00022491"/>
    </source>
</evidence>
<keyword evidence="4" id="KW-0805">Transcription regulation</keyword>
<dbReference type="PANTHER" id="PTHR12144:SF0">
    <property type="entry name" value="NEGATIVE ELONGATION FACTOR C_D"/>
    <property type="match status" value="1"/>
</dbReference>
<dbReference type="EMBL" id="GBEZ01014714">
    <property type="protein sequence ID" value="JAC71382.1"/>
    <property type="molecule type" value="Transcribed_RNA"/>
</dbReference>
<keyword evidence="3" id="KW-0678">Repressor</keyword>
<evidence type="ECO:0000256" key="2">
    <source>
        <dbReference type="ARBA" id="ARBA00005726"/>
    </source>
</evidence>
<gene>
    <name evidence="7" type="ORF">TSPGSL018_2057</name>
</gene>
<keyword evidence="6" id="KW-0539">Nucleus</keyword>
<dbReference type="AlphaFoldDB" id="A0A061REL8"/>
<proteinExistence type="inferred from homology"/>
<dbReference type="Pfam" id="PF04858">
    <property type="entry name" value="TH1"/>
    <property type="match status" value="1"/>
</dbReference>
<dbReference type="GO" id="GO:0003723">
    <property type="term" value="F:RNA binding"/>
    <property type="evidence" value="ECO:0007669"/>
    <property type="project" value="TreeGrafter"/>
</dbReference>
<keyword evidence="5" id="KW-0804">Transcription</keyword>
<organism evidence="7">
    <name type="scientific">Tetraselmis sp. GSL018</name>
    <dbReference type="NCBI Taxonomy" id="582737"/>
    <lineage>
        <taxon>Eukaryota</taxon>
        <taxon>Viridiplantae</taxon>
        <taxon>Chlorophyta</taxon>
        <taxon>core chlorophytes</taxon>
        <taxon>Chlorodendrophyceae</taxon>
        <taxon>Chlorodendrales</taxon>
        <taxon>Chlorodendraceae</taxon>
        <taxon>Tetraselmis</taxon>
    </lineage>
</organism>
<sequence>SLGVLHFVEAALGDLDFYRNTMCMAAAPVFLRLLNQIAALHPALRRQVVGIVSRSLDTMGNSKPSLARNLLDLAVLLLSYGEVAAVMQMATKWEKAADPSLVRHLVLQILSVAAPPYSPEFASWLLRLILAASFRKQRDAPRGSTEAFLLEEFARACAAAEFPRALTPRESALLRELGA</sequence>
<dbReference type="GO" id="GO:0034244">
    <property type="term" value="P:negative regulation of transcription elongation by RNA polymerase II"/>
    <property type="evidence" value="ECO:0007669"/>
    <property type="project" value="TreeGrafter"/>
</dbReference>
<dbReference type="PANTHER" id="PTHR12144">
    <property type="entry name" value="NEGATIVE ELONGATION FACTOR D"/>
    <property type="match status" value="1"/>
</dbReference>
<reference evidence="7" key="1">
    <citation type="submission" date="2014-05" db="EMBL/GenBank/DDBJ databases">
        <title>The transcriptome of the halophilic microalga Tetraselmis sp. GSL018 isolated from the Great Salt Lake, Utah.</title>
        <authorList>
            <person name="Jinkerson R.E."/>
            <person name="D'Adamo S."/>
            <person name="Posewitz M.C."/>
        </authorList>
    </citation>
    <scope>NUCLEOTIDE SEQUENCE</scope>
    <source>
        <strain evidence="7">GSL018</strain>
    </source>
</reference>
<accession>A0A061REL8</accession>
<dbReference type="InterPro" id="IPR006942">
    <property type="entry name" value="TH1"/>
</dbReference>